<dbReference type="OrthoDB" id="9800326at2"/>
<dbReference type="Gene3D" id="3.30.70.920">
    <property type="match status" value="1"/>
</dbReference>
<reference evidence="5 6" key="1">
    <citation type="submission" date="2016-11" db="EMBL/GenBank/DDBJ databases">
        <authorList>
            <person name="Jaros S."/>
            <person name="Januszkiewicz K."/>
            <person name="Wedrychowicz H."/>
        </authorList>
    </citation>
    <scope>NUCLEOTIDE SEQUENCE [LARGE SCALE GENOMIC DNA]</scope>
    <source>
        <strain evidence="5 6">CGMCC 1.8863</strain>
    </source>
</reference>
<dbReference type="STRING" id="558155.SAMN04487911_1276"/>
<protein>
    <submittedName>
        <fullName evidence="5">Lrp/AsnC family transcriptional regulator, leucine-responsive regulatory protein</fullName>
    </submittedName>
</protein>
<dbReference type="PROSITE" id="PS00519">
    <property type="entry name" value="HTH_ASNC_1"/>
    <property type="match status" value="1"/>
</dbReference>
<dbReference type="GO" id="GO:0043565">
    <property type="term" value="F:sequence-specific DNA binding"/>
    <property type="evidence" value="ECO:0007669"/>
    <property type="project" value="InterPro"/>
</dbReference>
<dbReference type="RefSeq" id="WP_072765452.1">
    <property type="nucleotide sequence ID" value="NZ_FQYX01000027.1"/>
</dbReference>
<dbReference type="SUPFAM" id="SSF54909">
    <property type="entry name" value="Dimeric alpha+beta barrel"/>
    <property type="match status" value="1"/>
</dbReference>
<dbReference type="Proteomes" id="UP000184231">
    <property type="component" value="Unassembled WGS sequence"/>
</dbReference>
<accession>A0A1M6KPD0</accession>
<gene>
    <name evidence="5" type="ORF">SAMN04487911_1276</name>
</gene>
<dbReference type="SUPFAM" id="SSF46785">
    <property type="entry name" value="Winged helix' DNA-binding domain"/>
    <property type="match status" value="1"/>
</dbReference>
<evidence type="ECO:0000256" key="2">
    <source>
        <dbReference type="ARBA" id="ARBA00023125"/>
    </source>
</evidence>
<sequence length="154" mass="17790">MQTLDPTDKILIEELQKDSKQSIKQLAQKVNLSITPTHERIKRLETNGIIEKYVAIVNPTLLGRNLMVYCHVTLVKHQEAYFKEFEAFVAGIEEIVEVMYLAGPYDYIIKVVLKDMADFEHFIARKISRLDIISNIQSSFVITQVKKFTKISTE</sequence>
<dbReference type="InterPro" id="IPR019885">
    <property type="entry name" value="Tscrpt_reg_HTH_AsnC-type_CS"/>
</dbReference>
<keyword evidence="2" id="KW-0238">DNA-binding</keyword>
<proteinExistence type="predicted"/>
<evidence type="ECO:0000259" key="4">
    <source>
        <dbReference type="PROSITE" id="PS50956"/>
    </source>
</evidence>
<dbReference type="PANTHER" id="PTHR30154:SF34">
    <property type="entry name" value="TRANSCRIPTIONAL REGULATOR AZLB"/>
    <property type="match status" value="1"/>
</dbReference>
<evidence type="ECO:0000256" key="1">
    <source>
        <dbReference type="ARBA" id="ARBA00023015"/>
    </source>
</evidence>
<feature type="domain" description="HTH asnC-type" evidence="4">
    <location>
        <begin position="4"/>
        <end position="65"/>
    </location>
</feature>
<dbReference type="InterPro" id="IPR019887">
    <property type="entry name" value="Tscrpt_reg_AsnC/Lrp_C"/>
</dbReference>
<name>A0A1M6KPD0_9FLAO</name>
<evidence type="ECO:0000313" key="5">
    <source>
        <dbReference type="EMBL" id="SHJ60752.1"/>
    </source>
</evidence>
<dbReference type="InterPro" id="IPR000485">
    <property type="entry name" value="AsnC-type_HTH_dom"/>
</dbReference>
<dbReference type="Pfam" id="PF13412">
    <property type="entry name" value="HTH_24"/>
    <property type="match status" value="1"/>
</dbReference>
<keyword evidence="6" id="KW-1185">Reference proteome</keyword>
<dbReference type="EMBL" id="FQYX01000027">
    <property type="protein sequence ID" value="SHJ60752.1"/>
    <property type="molecule type" value="Genomic_DNA"/>
</dbReference>
<dbReference type="GO" id="GO:0043200">
    <property type="term" value="P:response to amino acid"/>
    <property type="evidence" value="ECO:0007669"/>
    <property type="project" value="TreeGrafter"/>
</dbReference>
<dbReference type="InterPro" id="IPR011008">
    <property type="entry name" value="Dimeric_a/b-barrel"/>
</dbReference>
<dbReference type="InterPro" id="IPR019888">
    <property type="entry name" value="Tscrpt_reg_AsnC-like"/>
</dbReference>
<keyword evidence="1" id="KW-0805">Transcription regulation</keyword>
<dbReference type="PANTHER" id="PTHR30154">
    <property type="entry name" value="LEUCINE-RESPONSIVE REGULATORY PROTEIN"/>
    <property type="match status" value="1"/>
</dbReference>
<organism evidence="5 6">
    <name type="scientific">Arenibacter nanhaiticus</name>
    <dbReference type="NCBI Taxonomy" id="558155"/>
    <lineage>
        <taxon>Bacteria</taxon>
        <taxon>Pseudomonadati</taxon>
        <taxon>Bacteroidota</taxon>
        <taxon>Flavobacteriia</taxon>
        <taxon>Flavobacteriales</taxon>
        <taxon>Flavobacteriaceae</taxon>
        <taxon>Arenibacter</taxon>
    </lineage>
</organism>
<dbReference type="PRINTS" id="PR00033">
    <property type="entry name" value="HTHASNC"/>
</dbReference>
<evidence type="ECO:0000313" key="6">
    <source>
        <dbReference type="Proteomes" id="UP000184231"/>
    </source>
</evidence>
<evidence type="ECO:0000256" key="3">
    <source>
        <dbReference type="ARBA" id="ARBA00023163"/>
    </source>
</evidence>
<dbReference type="InterPro" id="IPR036390">
    <property type="entry name" value="WH_DNA-bd_sf"/>
</dbReference>
<dbReference type="AlphaFoldDB" id="A0A1M6KPD0"/>
<dbReference type="InterPro" id="IPR036388">
    <property type="entry name" value="WH-like_DNA-bd_sf"/>
</dbReference>
<dbReference type="PROSITE" id="PS50956">
    <property type="entry name" value="HTH_ASNC_2"/>
    <property type="match status" value="1"/>
</dbReference>
<dbReference type="SMART" id="SM00344">
    <property type="entry name" value="HTH_ASNC"/>
    <property type="match status" value="1"/>
</dbReference>
<dbReference type="GO" id="GO:0005829">
    <property type="term" value="C:cytosol"/>
    <property type="evidence" value="ECO:0007669"/>
    <property type="project" value="TreeGrafter"/>
</dbReference>
<dbReference type="Gene3D" id="1.10.10.10">
    <property type="entry name" value="Winged helix-like DNA-binding domain superfamily/Winged helix DNA-binding domain"/>
    <property type="match status" value="1"/>
</dbReference>
<keyword evidence="3" id="KW-0804">Transcription</keyword>
<dbReference type="Pfam" id="PF01037">
    <property type="entry name" value="AsnC_trans_reg"/>
    <property type="match status" value="1"/>
</dbReference>